<comment type="caution">
    <text evidence="1">The sequence shown here is derived from an EMBL/GenBank/DDBJ whole genome shotgun (WGS) entry which is preliminary data.</text>
</comment>
<protein>
    <submittedName>
        <fullName evidence="1">Uncharacterized protein</fullName>
    </submittedName>
</protein>
<reference evidence="1" key="1">
    <citation type="submission" date="2020-04" db="EMBL/GenBank/DDBJ databases">
        <title>A chromosome-scale assembly and high-density genetic map of the yellow drum (Nibea albiflora) genome.</title>
        <authorList>
            <person name="Xu D."/>
            <person name="Zhang W."/>
            <person name="Chen R."/>
            <person name="Tan P."/>
            <person name="Wang L."/>
            <person name="Song H."/>
            <person name="Tian L."/>
            <person name="Zhu Q."/>
            <person name="Wang B."/>
        </authorList>
    </citation>
    <scope>NUCLEOTIDE SEQUENCE</scope>
    <source>
        <strain evidence="1">ZJHYS-2018</strain>
    </source>
</reference>
<sequence length="99" mass="11281">MLTWVDGGKEVLDKFANYIRPRKNKRIARHRFKQRKQGELGHSNKVLRSYSNHKVKPVAAANLPLKYKDHEANEELEIVDIVQENMLSGTAAEALGLTV</sequence>
<accession>A0ACB7EM41</accession>
<dbReference type="EMBL" id="CM024792">
    <property type="protein sequence ID" value="KAG8003278.1"/>
    <property type="molecule type" value="Genomic_DNA"/>
</dbReference>
<gene>
    <name evidence="1" type="ORF">GBF38_007706</name>
</gene>
<proteinExistence type="predicted"/>
<dbReference type="Proteomes" id="UP000805704">
    <property type="component" value="Chromosome 4"/>
</dbReference>
<organism evidence="1 2">
    <name type="scientific">Nibea albiflora</name>
    <name type="common">Yellow drum</name>
    <name type="synonym">Corvina albiflora</name>
    <dbReference type="NCBI Taxonomy" id="240163"/>
    <lineage>
        <taxon>Eukaryota</taxon>
        <taxon>Metazoa</taxon>
        <taxon>Chordata</taxon>
        <taxon>Craniata</taxon>
        <taxon>Vertebrata</taxon>
        <taxon>Euteleostomi</taxon>
        <taxon>Actinopterygii</taxon>
        <taxon>Neopterygii</taxon>
        <taxon>Teleostei</taxon>
        <taxon>Neoteleostei</taxon>
        <taxon>Acanthomorphata</taxon>
        <taxon>Eupercaria</taxon>
        <taxon>Sciaenidae</taxon>
        <taxon>Nibea</taxon>
    </lineage>
</organism>
<evidence type="ECO:0000313" key="1">
    <source>
        <dbReference type="EMBL" id="KAG8003278.1"/>
    </source>
</evidence>
<evidence type="ECO:0000313" key="2">
    <source>
        <dbReference type="Proteomes" id="UP000805704"/>
    </source>
</evidence>
<name>A0ACB7EM41_NIBAL</name>
<keyword evidence="2" id="KW-1185">Reference proteome</keyword>